<feature type="coiled-coil region" evidence="1">
    <location>
        <begin position="246"/>
        <end position="280"/>
    </location>
</feature>
<proteinExistence type="predicted"/>
<dbReference type="Proteomes" id="UP000290985">
    <property type="component" value="Chromosome"/>
</dbReference>
<name>A0A449B1D4_9BACT</name>
<dbReference type="EMBL" id="LR215036">
    <property type="protein sequence ID" value="VEU74355.1"/>
    <property type="molecule type" value="Genomic_DNA"/>
</dbReference>
<keyword evidence="1" id="KW-0175">Coiled coil</keyword>
<feature type="coiled-coil region" evidence="1">
    <location>
        <begin position="1028"/>
        <end position="1132"/>
    </location>
</feature>
<reference evidence="2 3" key="1">
    <citation type="submission" date="2019-01" db="EMBL/GenBank/DDBJ databases">
        <authorList>
            <consortium name="Pathogen Informatics"/>
        </authorList>
    </citation>
    <scope>NUCLEOTIDE SEQUENCE [LARGE SCALE GENOMIC DNA]</scope>
    <source>
        <strain evidence="2 3">NCTC10181</strain>
    </source>
</reference>
<organism evidence="2 3">
    <name type="scientific">Mycoplasmopsis citelli</name>
    <dbReference type="NCBI Taxonomy" id="171281"/>
    <lineage>
        <taxon>Bacteria</taxon>
        <taxon>Bacillati</taxon>
        <taxon>Mycoplasmatota</taxon>
        <taxon>Mycoplasmoidales</taxon>
        <taxon>Metamycoplasmataceae</taxon>
        <taxon>Mycoplasmopsis</taxon>
    </lineage>
</organism>
<feature type="coiled-coil region" evidence="1">
    <location>
        <begin position="702"/>
        <end position="749"/>
    </location>
</feature>
<keyword evidence="3" id="KW-1185">Reference proteome</keyword>
<feature type="coiled-coil region" evidence="1">
    <location>
        <begin position="2281"/>
        <end position="2308"/>
    </location>
</feature>
<evidence type="ECO:0000256" key="1">
    <source>
        <dbReference type="SAM" id="Coils"/>
    </source>
</evidence>
<accession>A0A449B1D4</accession>
<dbReference type="KEGG" id="mcit:NCTC10181_00192"/>
<evidence type="ECO:0000313" key="2">
    <source>
        <dbReference type="EMBL" id="VEU74355.1"/>
    </source>
</evidence>
<sequence>MKNLKKAITTLVIVAGSAGFGTLLSAGLMLSLHSSYKPPYKQTYHFLELENQVLKTQDVLQNYSISQEDSQSNLEVKTLFEELNYAKQLLNIEDSSIAMMLEQRNKLKCCTLKALLSKVEDQETLKNLINEYASLVKEVDYQEQVTQSKDKIINSILFLENKDKALSEFYKSIDPLIEEQHNLSFALETKIWTNYVEHTKNISALANNEQKSALLLVIDQILSLLSKEHYSKDTLLEYEKVYDEIITQLSSQKEQQNKNLNKFLENLVRVKNEISLLEIDKSMKDNFLKRINNYKAIALSKSATLALDKDQEILHLNDAINNELNILTTKKWGFKEIASLIPAQLENLKNLNLNDQIQALINKEIQYILNISKSNEGDVLNALAQASNLQASVKTIQSLIDLINSKIQNYLNDKTFNDEETKLFEQKLSDILSAKYSNVNEYLSNLRILLEEISDNALVVLMFKNALEKLNEQALLAFDKGFEVDKQLLSWISLQISNLLKNGSSISILNENLRIISIQIREINRLELKNWFDLSLSFTEDQNNNISEQTKDNLLYLNNKASELLKPNSNPTRDEMQFLIAQYKKEFDQSNLDRYFQSILLLQARVKNTVFSNFVDQNGKITSEFGQKLFADVSEYKTKVQMIFKNPNLNPEEKQEKISVITNQLYNIANNTPKFKELERVYLESEKILKSSNFSKSEKEYLKEQSLKLSQIQNNVLNALENNSTINNVDDLITQIKDANENYVQNQAQYQSGQGIEDKIKEINQIFAPYSVNGEPTETQRKILDKLEEYRKELSDVSLSPEQRKEIAEKINNLMQIVDLSKQLEATNNKLKDLSKEEQNQNLGTFKPQEQFDKAKKISSEIDQYLDKVLKGEVTKEQLKAKVADTKNEAKSFEVAISSAHLQKTTKEILDNKITDKNLENQSPFKEINQSIEQINTQTQKLLANPHKNKHQIEELQKEILKYKSLASSLKNVGNKLSSINKTDSPKTYEILLDLIKNKSLIKYGDSAEVINSKIRSLNDALDKVDIRIEAEKNINKLKQAYEAENQKQTISDGQNNSYKEKIQDYESKLKDLDASKYALNELKEEIEFYTQKQQKHQQELSKKLDSIKEQKTKLKNKFEDLKKKAQISNLENVNKIFDEFDKLTNQTDSSGQKVIQIKDLLNQLEKVNLAYEKDLFVKNVDEAVQKINEIIGYSSELEKEIDTTKIKNNLQKQVDAIKKKILSFENVNDIDQIRNDVYKISAINSYANEVKSVLTYLNSDSSEKTGKKNYQVLREQGKLNSFKSILNSLDNLTDEQIYQKDVSSILAQSTLLKQEYINNAPLEDAKKEQVKQIDEYKKVIEEKFKDVDNDLKNKITTKLDNLKKEAEGSKDKNNLLKTQQNLQNIQTKVDSLKNLVIKVQEANKLSSPSKDNNSQKQNTSVSNSITTIYNSIKDNFLELSNDEIVNKQKLFDQKMDLFEKVNQISNLITQKKALIPSDFVQGTGTHGTPEQAKTKLEGYFDLLTEKLNSNDINEQTISNINSSLESMVSLINLLEEKLWSISRVSDLKDYKDFEYKKSAKVDYGFEKDAKSLADVILKNIPDKSKSFVEINTQVYPKLVEEFNNAYELFTNRKNALDLIYDKNPNNKIKSYKTKHLEQLYSESKTEIDSQYKDLKDKSDEFFHKQAEAIKEADNSKTINEVIEKISQINRYFEKYKIIASLINQANEEITKVNSLDESVKNNQNVTESMNLLKEELPRGTLTFYSETNETKLDDNILNLKTYTKRLSLALAIAQELEKLNKFNTNEGQESYLSTEAKKALEEILNEPFKKLKDKSAKETIENYDQLLQNYVNGSTKTSYYVALENSKVLQSNIHKAQEYLNSYKEKLKNNPNYESEEIKKLYENLEKQITEGQNQLKSQLRDEDKKVSISSAIYNSSNGALDLIVKAQMNKVQQEYAKNLALDKYMISNYQNSSVSPRINEYAQNSVEELKKLDAFTPENLTKLNETLVKAQEKFIQQNLAVFKWEANRYNFYKEKFKKYYDFFTSDTTDGIAKKDILKVSGINESDLKGFDNAISLKDNNILHIQANEYIQKLNKTDEEIKNWLKTTSNIDVIKTLSEVANEFSNYYQKLISIKSISHILLNINNYQLLKDQFSDNSKSNDNIASILKKIKNNNTELDTKIKAFNEQLNDVLNSNELKNEVDESNISFKESNTSDISSKRDEYFEKYKKVVICLAKEKQKLNDLVFSNSKNNTKTFQKVLHQFIYDSTNYIGRNNIYGILNYLIKSPKNAENLDYKDNLNSVKNEYKKVVETAEEFEKLLLNLSKEKSSDFEIYKILTKAFEKVNQLNDWMNKNSNTQLFFEYLNQINNGKANYEDIVPSINTTVEKFTSAIENLNSSNEETLTIDSKNYKAIKLNDQFKNNQNSNLSKLFDKFTILKGNDSIFNTDNLEVFIYKSSGDSNAKYVRSVLTSDPSIKKGFINLYFKFKKPSSITEENSAFWNVKDFGIKFENIAISFKTLDQFVIDKENIKDTNALMQPIFTDQEAGWNNLQAPVNLFGAFSKYSSLKALLENKYYFTEDITQDIDAPASGKTNSSSDFRIKVKLDGSYKQYTTRENLIFWKTLNPNFATDKSVKYQNTNEYYNGTISWQNENTHSWSSKWMYKYDSSKDENKNLLFLPIVIGIPVFNNNTKEDAIMIISWQILNRFDKSRTSDSQNISLGSTDNLRYVYFFKRTEAGKSKDTVTGASLSGFYDYVMKKIRIRDLVGLSFEDLNNSGLWGKDQYIEKDETNSGKGGVGDADFYQAIGQNGKFDIKFKLH</sequence>
<feature type="coiled-coil region" evidence="1">
    <location>
        <begin position="1876"/>
        <end position="1903"/>
    </location>
</feature>
<protein>
    <submittedName>
        <fullName evidence="2">Uncharacterized protein</fullName>
    </submittedName>
</protein>
<evidence type="ECO:0000313" key="3">
    <source>
        <dbReference type="Proteomes" id="UP000290985"/>
    </source>
</evidence>
<feature type="coiled-coil region" evidence="1">
    <location>
        <begin position="1323"/>
        <end position="1403"/>
    </location>
</feature>
<dbReference type="RefSeq" id="WP_129725196.1">
    <property type="nucleotide sequence ID" value="NZ_LR215036.1"/>
</dbReference>
<gene>
    <name evidence="2" type="ORF">NCTC10181_00192</name>
</gene>